<dbReference type="SUPFAM" id="SSF53901">
    <property type="entry name" value="Thiolase-like"/>
    <property type="match status" value="2"/>
</dbReference>
<dbReference type="InterPro" id="IPR016039">
    <property type="entry name" value="Thiolase-like"/>
</dbReference>
<dbReference type="Proteomes" id="UP001603978">
    <property type="component" value="Unassembled WGS sequence"/>
</dbReference>
<evidence type="ECO:0000256" key="4">
    <source>
        <dbReference type="RuleBase" id="RU003694"/>
    </source>
</evidence>
<dbReference type="InterPro" id="IPR020841">
    <property type="entry name" value="PKS_Beta-ketoAc_synthase_dom"/>
</dbReference>
<keyword evidence="7" id="KW-1185">Reference proteome</keyword>
<dbReference type="SMART" id="SM00825">
    <property type="entry name" value="PKS_KS"/>
    <property type="match status" value="1"/>
</dbReference>
<dbReference type="Pfam" id="PF02801">
    <property type="entry name" value="Ketoacyl-synt_C"/>
    <property type="match status" value="1"/>
</dbReference>
<evidence type="ECO:0000313" key="7">
    <source>
        <dbReference type="Proteomes" id="UP001603978"/>
    </source>
</evidence>
<sequence>MRAPTTRYVVTGIGTAAPNGLGTEAFWSATLAGRSGIGRISRFDPEPYPVTLAGEVGDFAADDYLPTKITVQTDLMTHLALAASEMALADAGIDPARHPEYAMAVMTANSSGGNEFGQREIQALWRNGPRHVGAYQSIAWFYAASTGQISIRYGMRGPCGVIATEQAGGLDTVAQARRALRQGTGMVLTGGTDASLSPYGLVTQLPTGMLSRRADPARAYLPFDVAACGYVPGEGGAILVMEDERSARARGAERIYGEIAGYAATFDPAPGSGRPPGLRRAIEGALADAGIASGEVDVVFADAKGVPEADLLEARVLAAVFGPNGVPVTAPKTMTGRLYAGGAALDLAAALLAVHHSIIPPTTNVTRLALGCDIDLVLDAPRESRVRTALVVARGHGGFNAALVVRAVGG</sequence>
<name>A0ABW7AK93_9ACTN</name>
<dbReference type="PROSITE" id="PS52004">
    <property type="entry name" value="KS3_2"/>
    <property type="match status" value="1"/>
</dbReference>
<gene>
    <name evidence="6" type="ORF">ACFLIM_25650</name>
</gene>
<evidence type="ECO:0000259" key="5">
    <source>
        <dbReference type="PROSITE" id="PS52004"/>
    </source>
</evidence>
<reference evidence="6 7" key="1">
    <citation type="submission" date="2024-10" db="EMBL/GenBank/DDBJ databases">
        <authorList>
            <person name="Topkara A.R."/>
            <person name="Saygin H."/>
        </authorList>
    </citation>
    <scope>NUCLEOTIDE SEQUENCE [LARGE SCALE GENOMIC DNA]</scope>
    <source>
        <strain evidence="6 7">M3C6</strain>
    </source>
</reference>
<dbReference type="CDD" id="cd00832">
    <property type="entry name" value="CLF"/>
    <property type="match status" value="1"/>
</dbReference>
<keyword evidence="2 4" id="KW-0808">Transferase</keyword>
<comment type="similarity">
    <text evidence="1 4">Belongs to the thiolase-like superfamily. Beta-ketoacyl-ACP synthases family.</text>
</comment>
<accession>A0ABW7AK93</accession>
<protein>
    <submittedName>
        <fullName evidence="6">Ketosynthase chain-length factor</fullName>
    </submittedName>
</protein>
<keyword evidence="3" id="KW-0012">Acyltransferase</keyword>
<dbReference type="EMBL" id="JBICRM010000016">
    <property type="protein sequence ID" value="MFG1706584.1"/>
    <property type="molecule type" value="Genomic_DNA"/>
</dbReference>
<dbReference type="Gene3D" id="3.40.47.10">
    <property type="match status" value="2"/>
</dbReference>
<feature type="domain" description="Ketosynthase family 3 (KS3)" evidence="5">
    <location>
        <begin position="5"/>
        <end position="407"/>
    </location>
</feature>
<dbReference type="InterPro" id="IPR014031">
    <property type="entry name" value="Ketoacyl_synth_C"/>
</dbReference>
<dbReference type="Pfam" id="PF00109">
    <property type="entry name" value="ketoacyl-synt"/>
    <property type="match status" value="1"/>
</dbReference>
<dbReference type="PANTHER" id="PTHR11712">
    <property type="entry name" value="POLYKETIDE SYNTHASE-RELATED"/>
    <property type="match status" value="1"/>
</dbReference>
<proteinExistence type="inferred from homology"/>
<comment type="caution">
    <text evidence="6">The sequence shown here is derived from an EMBL/GenBank/DDBJ whole genome shotgun (WGS) entry which is preliminary data.</text>
</comment>
<evidence type="ECO:0000313" key="6">
    <source>
        <dbReference type="EMBL" id="MFG1706584.1"/>
    </source>
</evidence>
<dbReference type="InterPro" id="IPR000794">
    <property type="entry name" value="Beta-ketoacyl_synthase"/>
</dbReference>
<evidence type="ECO:0000256" key="1">
    <source>
        <dbReference type="ARBA" id="ARBA00008467"/>
    </source>
</evidence>
<organism evidence="6 7">
    <name type="scientific">Nonomuraea marmarensis</name>
    <dbReference type="NCBI Taxonomy" id="3351344"/>
    <lineage>
        <taxon>Bacteria</taxon>
        <taxon>Bacillati</taxon>
        <taxon>Actinomycetota</taxon>
        <taxon>Actinomycetes</taxon>
        <taxon>Streptosporangiales</taxon>
        <taxon>Streptosporangiaceae</taxon>
        <taxon>Nonomuraea</taxon>
    </lineage>
</organism>
<evidence type="ECO:0000256" key="2">
    <source>
        <dbReference type="ARBA" id="ARBA00022679"/>
    </source>
</evidence>
<evidence type="ECO:0000256" key="3">
    <source>
        <dbReference type="ARBA" id="ARBA00023315"/>
    </source>
</evidence>
<dbReference type="RefSeq" id="WP_393169570.1">
    <property type="nucleotide sequence ID" value="NZ_JBICRM010000016.1"/>
</dbReference>
<dbReference type="InterPro" id="IPR014030">
    <property type="entry name" value="Ketoacyl_synth_N"/>
</dbReference>
<dbReference type="PANTHER" id="PTHR11712:SF322">
    <property type="entry name" value="POLYKETIDE BETA-KETOACYL SYNTHASE 2-RELATED"/>
    <property type="match status" value="1"/>
</dbReference>